<dbReference type="AlphaFoldDB" id="A0A1H7WQR4"/>
<dbReference type="Proteomes" id="UP001236239">
    <property type="component" value="Unassembled WGS sequence"/>
</dbReference>
<evidence type="ECO:0000256" key="1">
    <source>
        <dbReference type="ARBA" id="ARBA00006450"/>
    </source>
</evidence>
<sequence length="72" mass="8366">MIIPWQSLSEDTLDNLLSSFIMREGTDYGEIELSMEEKKSRLLCLLQSEQAVIVWSELHNSFDIKDRKSFLG</sequence>
<dbReference type="OrthoDB" id="6120729at2"/>
<dbReference type="Proteomes" id="UP000198883">
    <property type="component" value="Unassembled WGS sequence"/>
</dbReference>
<keyword evidence="7" id="KW-1185">Reference proteome</keyword>
<dbReference type="STRING" id="97481.SAMN05444853_10958"/>
<dbReference type="EMBL" id="FOBN01000009">
    <property type="protein sequence ID" value="SEM23734.1"/>
    <property type="molecule type" value="Genomic_DNA"/>
</dbReference>
<accession>A0A1H7WQR4</accession>
<dbReference type="RefSeq" id="WP_090921428.1">
    <property type="nucleotide sequence ID" value="NZ_CP016180.1"/>
</dbReference>
<evidence type="ECO:0000313" key="4">
    <source>
        <dbReference type="EMBL" id="MDP8174150.1"/>
    </source>
</evidence>
<reference evidence="3" key="4">
    <citation type="journal article" date="2023" name="Front. Microbiol.">
        <title>Phylogeography and host specificity of Pasteurellaceae pathogenic to sea-farmed fish in the north-east Atlantic.</title>
        <authorList>
            <person name="Gulla S."/>
            <person name="Colquhoun D.J."/>
            <person name="Olsen A.B."/>
            <person name="Spilsberg B."/>
            <person name="Lagesen K."/>
            <person name="Aakesson C.P."/>
            <person name="Strom S."/>
            <person name="Manji F."/>
            <person name="Birkbeck T.H."/>
            <person name="Nilsen H.K."/>
        </authorList>
    </citation>
    <scope>NUCLEOTIDE SEQUENCE</scope>
    <source>
        <strain evidence="4">98B1</strain>
        <strain evidence="3">TW16_20</strain>
    </source>
</reference>
<evidence type="ECO:0000313" key="3">
    <source>
        <dbReference type="EMBL" id="MDP8172634.1"/>
    </source>
</evidence>
<dbReference type="Pfam" id="PF06794">
    <property type="entry name" value="UPF0270"/>
    <property type="match status" value="1"/>
</dbReference>
<name>A0A1H7WQR4_9PAST</name>
<evidence type="ECO:0000313" key="5">
    <source>
        <dbReference type="EMBL" id="SEM23734.1"/>
    </source>
</evidence>
<evidence type="ECO:0000313" key="6">
    <source>
        <dbReference type="Proteomes" id="UP000198883"/>
    </source>
</evidence>
<evidence type="ECO:0000313" key="7">
    <source>
        <dbReference type="Proteomes" id="UP001224812"/>
    </source>
</evidence>
<reference evidence="6" key="2">
    <citation type="submission" date="2016-10" db="EMBL/GenBank/DDBJ databases">
        <authorList>
            <person name="Varghese N."/>
            <person name="Submissions S."/>
        </authorList>
    </citation>
    <scope>NUCLEOTIDE SEQUENCE [LARGE SCALE GENOMIC DNA]</scope>
    <source>
        <strain evidence="6">DSM 24204</strain>
    </source>
</reference>
<dbReference type="EMBL" id="JASAYT010000003">
    <property type="protein sequence ID" value="MDP8174150.1"/>
    <property type="molecule type" value="Genomic_DNA"/>
</dbReference>
<proteinExistence type="inferred from homology"/>
<dbReference type="InterPro" id="IPR036685">
    <property type="entry name" value="YehU-like_sf"/>
</dbReference>
<dbReference type="GeneID" id="83545461"/>
<dbReference type="EMBL" id="JASAVS010000004">
    <property type="protein sequence ID" value="MDP8084955.1"/>
    <property type="molecule type" value="Genomic_DNA"/>
</dbReference>
<organism evidence="5 6">
    <name type="scientific">Phocoenobacter skyensis</name>
    <dbReference type="NCBI Taxonomy" id="97481"/>
    <lineage>
        <taxon>Bacteria</taxon>
        <taxon>Pseudomonadati</taxon>
        <taxon>Pseudomonadota</taxon>
        <taxon>Gammaproteobacteria</taxon>
        <taxon>Pasteurellales</taxon>
        <taxon>Pasteurellaceae</taxon>
        <taxon>Phocoenobacter</taxon>
    </lineage>
</organism>
<dbReference type="InterPro" id="IPR010648">
    <property type="entry name" value="UPF0270"/>
</dbReference>
<evidence type="ECO:0000313" key="2">
    <source>
        <dbReference type="EMBL" id="MDP8084955.1"/>
    </source>
</evidence>
<protein>
    <submittedName>
        <fullName evidence="2">YheU family protein</fullName>
    </submittedName>
</protein>
<dbReference type="SUPFAM" id="SSF118001">
    <property type="entry name" value="YehU-like"/>
    <property type="match status" value="1"/>
</dbReference>
<dbReference type="Proteomes" id="UP001231736">
    <property type="component" value="Unassembled WGS sequence"/>
</dbReference>
<comment type="similarity">
    <text evidence="1">Belongs to the UPF0270 family.</text>
</comment>
<reference evidence="5" key="1">
    <citation type="submission" date="2016-10" db="EMBL/GenBank/DDBJ databases">
        <authorList>
            <person name="de Groot N.N."/>
        </authorList>
    </citation>
    <scope>NUCLEOTIDE SEQUENCE [LARGE SCALE GENOMIC DNA]</scope>
    <source>
        <strain evidence="5">DSM 24204</strain>
    </source>
</reference>
<gene>
    <name evidence="2" type="ORF">QJT92_03285</name>
    <name evidence="3" type="ORF">QJU93_04615</name>
    <name evidence="4" type="ORF">QJU97_01585</name>
    <name evidence="5" type="ORF">SAMN05444853_10958</name>
</gene>
<dbReference type="Gene3D" id="1.10.10.610">
    <property type="entry name" value="YehU-like"/>
    <property type="match status" value="1"/>
</dbReference>
<reference evidence="2 7" key="3">
    <citation type="journal article" date="2023" name="Front. Microbiol.">
        <title>Phylogeography and host specificity of Pasteurellaceae pathogenic to sea-farmed fish in the north-east Atlantic.</title>
        <authorList>
            <person name="Gulla S."/>
            <person name="Colquhoun D.J."/>
            <person name="Olsen A.B."/>
            <person name="Spilsberg B."/>
            <person name="Lagesen K."/>
            <person name="Aakesson C.P."/>
            <person name="Strom S."/>
            <person name="Manji F."/>
            <person name="Birkbeck T.H."/>
            <person name="Nilsen H.K."/>
        </authorList>
    </citation>
    <scope>NUCLEOTIDE SEQUENCE [LARGE SCALE GENOMIC DNA]</scope>
    <source>
        <strain evidence="2 7">VIO11850</strain>
    </source>
</reference>
<dbReference type="PIRSF" id="PIRSF006169">
    <property type="entry name" value="UCP006169"/>
    <property type="match status" value="1"/>
</dbReference>
<dbReference type="Proteomes" id="UP001224812">
    <property type="component" value="Unassembled WGS sequence"/>
</dbReference>
<dbReference type="EMBL" id="JASAYQ010000005">
    <property type="protein sequence ID" value="MDP8172634.1"/>
    <property type="molecule type" value="Genomic_DNA"/>
</dbReference>
<dbReference type="NCBIfam" id="NF003438">
    <property type="entry name" value="PRK04966.1"/>
    <property type="match status" value="1"/>
</dbReference>